<evidence type="ECO:0000256" key="12">
    <source>
        <dbReference type="RuleBase" id="RU367106"/>
    </source>
</evidence>
<dbReference type="Pfam" id="PF19316">
    <property type="entry name" value="PIGO_PIGG"/>
    <property type="match status" value="1"/>
</dbReference>
<organism evidence="14 15">
    <name type="scientific">Neonectria magnoliae</name>
    <dbReference type="NCBI Taxonomy" id="2732573"/>
    <lineage>
        <taxon>Eukaryota</taxon>
        <taxon>Fungi</taxon>
        <taxon>Dikarya</taxon>
        <taxon>Ascomycota</taxon>
        <taxon>Pezizomycotina</taxon>
        <taxon>Sordariomycetes</taxon>
        <taxon>Hypocreomycetidae</taxon>
        <taxon>Hypocreales</taxon>
        <taxon>Nectriaceae</taxon>
        <taxon>Neonectria</taxon>
    </lineage>
</organism>
<reference evidence="14 15" key="1">
    <citation type="journal article" date="2025" name="Microbiol. Resour. Announc.">
        <title>Draft genome sequences for Neonectria magnoliae and Neonectria punicea, canker pathogens of Liriodendron tulipifera and Acer saccharum in West Virginia.</title>
        <authorList>
            <person name="Petronek H.M."/>
            <person name="Kasson M.T."/>
            <person name="Metheny A.M."/>
            <person name="Stauder C.M."/>
            <person name="Lovett B."/>
            <person name="Lynch S.C."/>
            <person name="Garnas J.R."/>
            <person name="Kasson L.R."/>
            <person name="Stajich J.E."/>
        </authorList>
    </citation>
    <scope>NUCLEOTIDE SEQUENCE [LARGE SCALE GENOMIC DNA]</scope>
    <source>
        <strain evidence="14 15">NRRL 64651</strain>
    </source>
</reference>
<evidence type="ECO:0000313" key="14">
    <source>
        <dbReference type="EMBL" id="KAK7429537.1"/>
    </source>
</evidence>
<dbReference type="EMBL" id="JAZAVK010000028">
    <property type="protein sequence ID" value="KAK7429537.1"/>
    <property type="molecule type" value="Genomic_DNA"/>
</dbReference>
<dbReference type="CDD" id="cd16024">
    <property type="entry name" value="GPI_EPT_2"/>
    <property type="match status" value="1"/>
</dbReference>
<dbReference type="InterPro" id="IPR017850">
    <property type="entry name" value="Alkaline_phosphatase_core_sf"/>
</dbReference>
<keyword evidence="15" id="KW-1185">Reference proteome</keyword>
<keyword evidence="8 12" id="KW-0256">Endoplasmic reticulum</keyword>
<dbReference type="InterPro" id="IPR002591">
    <property type="entry name" value="Phosphodiest/P_Trfase"/>
</dbReference>
<dbReference type="Proteomes" id="UP001498421">
    <property type="component" value="Unassembled WGS sequence"/>
</dbReference>
<feature type="transmembrane region" description="Helical" evidence="12">
    <location>
        <begin position="467"/>
        <end position="488"/>
    </location>
</feature>
<feature type="transmembrane region" description="Helical" evidence="12">
    <location>
        <begin position="12"/>
        <end position="35"/>
    </location>
</feature>
<feature type="transmembrane region" description="Helical" evidence="12">
    <location>
        <begin position="495"/>
        <end position="516"/>
    </location>
</feature>
<accession>A0ABR1I7J2</accession>
<keyword evidence="11" id="KW-0325">Glycoprotein</keyword>
<keyword evidence="10 12" id="KW-0472">Membrane</keyword>
<evidence type="ECO:0000256" key="8">
    <source>
        <dbReference type="ARBA" id="ARBA00022824"/>
    </source>
</evidence>
<dbReference type="Gene3D" id="3.40.720.10">
    <property type="entry name" value="Alkaline Phosphatase, subunit A"/>
    <property type="match status" value="1"/>
</dbReference>
<keyword evidence="5 12" id="KW-0337">GPI-anchor biosynthesis</keyword>
<proteinExistence type="inferred from homology"/>
<feature type="transmembrane region" description="Helical" evidence="12">
    <location>
        <begin position="772"/>
        <end position="795"/>
    </location>
</feature>
<evidence type="ECO:0000256" key="6">
    <source>
        <dbReference type="ARBA" id="ARBA00022679"/>
    </source>
</evidence>
<comment type="subcellular location">
    <subcellularLocation>
        <location evidence="1 12">Endoplasmic reticulum membrane</location>
        <topology evidence="1 12">Multi-pass membrane protein</topology>
    </subcellularLocation>
</comment>
<evidence type="ECO:0000256" key="4">
    <source>
        <dbReference type="ARBA" id="ARBA00020830"/>
    </source>
</evidence>
<evidence type="ECO:0000256" key="7">
    <source>
        <dbReference type="ARBA" id="ARBA00022692"/>
    </source>
</evidence>
<dbReference type="InterPro" id="IPR045687">
    <property type="entry name" value="PIGG/GPI7_C"/>
</dbReference>
<keyword evidence="7 12" id="KW-0812">Transmembrane</keyword>
<keyword evidence="9 12" id="KW-1133">Transmembrane helix</keyword>
<feature type="transmembrane region" description="Helical" evidence="12">
    <location>
        <begin position="816"/>
        <end position="843"/>
    </location>
</feature>
<evidence type="ECO:0000259" key="13">
    <source>
        <dbReference type="Pfam" id="PF19316"/>
    </source>
</evidence>
<evidence type="ECO:0000256" key="9">
    <source>
        <dbReference type="ARBA" id="ARBA00022989"/>
    </source>
</evidence>
<dbReference type="Pfam" id="PF01663">
    <property type="entry name" value="Phosphodiest"/>
    <property type="match status" value="1"/>
</dbReference>
<evidence type="ECO:0000313" key="15">
    <source>
        <dbReference type="Proteomes" id="UP001498421"/>
    </source>
</evidence>
<dbReference type="PANTHER" id="PTHR23072">
    <property type="entry name" value="PHOSPHATIDYLINOSITOL GLYCAN-RELATED"/>
    <property type="match status" value="1"/>
</dbReference>
<evidence type="ECO:0000256" key="3">
    <source>
        <dbReference type="ARBA" id="ARBA00005315"/>
    </source>
</evidence>
<comment type="pathway">
    <text evidence="2 12">Glycolipid biosynthesis; glycosylphosphatidylinositol-anchor biosynthesis.</text>
</comment>
<comment type="similarity">
    <text evidence="3 12">Belongs to the PIGG/PIGN/PIGO family. PIGG subfamily.</text>
</comment>
<feature type="transmembrane region" description="Helical" evidence="12">
    <location>
        <begin position="587"/>
        <end position="605"/>
    </location>
</feature>
<name>A0ABR1I7J2_9HYPO</name>
<keyword evidence="6 12" id="KW-0808">Transferase</keyword>
<feature type="transmembrane region" description="Helical" evidence="12">
    <location>
        <begin position="659"/>
        <end position="679"/>
    </location>
</feature>
<sequence>MVTPNHGSPLISNLLLAAANVLIPVSILVFATGFFPYKPFIPGLAEFEPLEYGPPPPAPFDRLIFMVVDALRSDFVYSEDSGFQYVQSLIRDGSAIPFTANARSPTVTMPRIKSMTTGSIPSFVDLILNFDEGDTSSTLAAQDTWLAQIKAKDMGKLLMYGDDTWLKLFPNTFDRQDGTTSFFVAVCYISVAPITELVLTPGKDFTEVDHNVTRNIAGELDNNDWGLMVLHYLGLDHIGHKAGPRSPNMVPKQQEMDGIVQVLFESMESKGHLNSTLLVLCGDHGMNDAGNHGASSPGETSPALVFVSPKLKTISTKLPAPAQPKGEFEYYSMVEQSDIAPTIAALLGFPVSKNNLGALIPDFLPFWPKTSDKIQILIRNARQILNIVTAAFGGELFDPKSGSDPCVLESTEINDLACQWQKIDKQAHSLANGEELNQDWLTDMSEWLRRAQDLMSSMASNYDMARLFLGQGVALLSAVASGITVVKLGSYRHGLLTPLVLITVTYGIMMFASSYVEEEQHFWYWSSTIWIAYLGVRHVRRSTDIPNLTWFLLALAALRITRGWNQTGQKFAGEPDIVKTYVVPNPQLLWATITAAYVMLSFRILSRLESLPYFAATSLASLLLTSAFSFKLDFTSEDAPELVVGYARSFNQIFQGQSLLWKARTVFAVLGVIWAYGMYHALTGRRAAQTQSANLFQLLYTVLGMTQSRATNIPLFLLADILFHALQAAELSIPEITTASILLQHVSFFAFGGSNAISSVDLSSAYNGISDFNIVAVGLLTLVSNWAGSIFWVSATNLLLLRKSREGHPRVLTQHLAVLTFFVAASVAVVMAACTVLRTHLFIWTVFSPKYLYSMAWSLGQHLLINAGFGGLLFWLTAR</sequence>
<comment type="caution">
    <text evidence="14">The sequence shown here is derived from an EMBL/GenBank/DDBJ whole genome shotgun (WGS) entry which is preliminary data.</text>
</comment>
<comment type="function">
    <text evidence="12">Ethanolamine phosphate transferase involved in glycosylphosphatidylinositol-anchor biosynthesis. Transfers ethanolamine phosphate to the GPI second mannose.</text>
</comment>
<feature type="transmembrane region" description="Helical" evidence="12">
    <location>
        <begin position="855"/>
        <end position="876"/>
    </location>
</feature>
<evidence type="ECO:0000256" key="1">
    <source>
        <dbReference type="ARBA" id="ARBA00004477"/>
    </source>
</evidence>
<feature type="transmembrane region" description="Helical" evidence="12">
    <location>
        <begin position="612"/>
        <end position="630"/>
    </location>
</feature>
<dbReference type="SUPFAM" id="SSF53649">
    <property type="entry name" value="Alkaline phosphatase-like"/>
    <property type="match status" value="1"/>
</dbReference>
<dbReference type="PANTHER" id="PTHR23072:SF0">
    <property type="entry name" value="GPI ETHANOLAMINE PHOSPHATE TRANSFERASE 2"/>
    <property type="match status" value="1"/>
</dbReference>
<dbReference type="InterPro" id="IPR037674">
    <property type="entry name" value="PIG-G_N"/>
</dbReference>
<evidence type="ECO:0000256" key="10">
    <source>
        <dbReference type="ARBA" id="ARBA00023136"/>
    </source>
</evidence>
<protein>
    <recommendedName>
        <fullName evidence="4 12">GPI ethanolamine phosphate transferase 2</fullName>
    </recommendedName>
</protein>
<evidence type="ECO:0000256" key="5">
    <source>
        <dbReference type="ARBA" id="ARBA00022502"/>
    </source>
</evidence>
<dbReference type="InterPro" id="IPR039527">
    <property type="entry name" value="PIGG/GPI7"/>
</dbReference>
<feature type="domain" description="GPI ethanolamine phosphate transferase 2 C-terminal" evidence="13">
    <location>
        <begin position="459"/>
        <end position="878"/>
    </location>
</feature>
<evidence type="ECO:0000256" key="2">
    <source>
        <dbReference type="ARBA" id="ARBA00004687"/>
    </source>
</evidence>
<evidence type="ECO:0000256" key="11">
    <source>
        <dbReference type="ARBA" id="ARBA00023180"/>
    </source>
</evidence>
<gene>
    <name evidence="14" type="primary">LAS21</name>
    <name evidence="14" type="ORF">QQZ08_003916</name>
</gene>